<comment type="caution">
    <text evidence="3">The sequence shown here is derived from an EMBL/GenBank/DDBJ whole genome shotgun (WGS) entry which is preliminary data.</text>
</comment>
<reference evidence="3 4" key="1">
    <citation type="submission" date="2020-08" db="EMBL/GenBank/DDBJ databases">
        <title>Genomic Encyclopedia of Type Strains, Phase IV (KMG-IV): sequencing the most valuable type-strain genomes for metagenomic binning, comparative biology and taxonomic classification.</title>
        <authorList>
            <person name="Goeker M."/>
        </authorList>
    </citation>
    <scope>NUCLEOTIDE SEQUENCE [LARGE SCALE GENOMIC DNA]</scope>
    <source>
        <strain evidence="3 4">DSM 23562</strain>
    </source>
</reference>
<accession>A0A7W9SQ53</accession>
<dbReference type="Proteomes" id="UP000520814">
    <property type="component" value="Unassembled WGS sequence"/>
</dbReference>
<keyword evidence="4" id="KW-1185">Reference proteome</keyword>
<evidence type="ECO:0000259" key="2">
    <source>
        <dbReference type="Pfam" id="PF07589"/>
    </source>
</evidence>
<feature type="chain" id="PRO_5030903810" description="Ice-binding protein C-terminal domain-containing protein" evidence="1">
    <location>
        <begin position="30"/>
        <end position="249"/>
    </location>
</feature>
<dbReference type="EMBL" id="JACHGW010000002">
    <property type="protein sequence ID" value="MBB6050797.1"/>
    <property type="molecule type" value="Genomic_DNA"/>
</dbReference>
<organism evidence="3 4">
    <name type="scientific">Armatimonas rosea</name>
    <dbReference type="NCBI Taxonomy" id="685828"/>
    <lineage>
        <taxon>Bacteria</taxon>
        <taxon>Bacillati</taxon>
        <taxon>Armatimonadota</taxon>
        <taxon>Armatimonadia</taxon>
        <taxon>Armatimonadales</taxon>
        <taxon>Armatimonadaceae</taxon>
        <taxon>Armatimonas</taxon>
    </lineage>
</organism>
<gene>
    <name evidence="3" type="ORF">HNQ39_002588</name>
</gene>
<dbReference type="Pfam" id="PF07589">
    <property type="entry name" value="PEP-CTERM"/>
    <property type="match status" value="1"/>
</dbReference>
<proteinExistence type="predicted"/>
<evidence type="ECO:0000256" key="1">
    <source>
        <dbReference type="SAM" id="SignalP"/>
    </source>
</evidence>
<dbReference type="InterPro" id="IPR013424">
    <property type="entry name" value="Ice-binding_C"/>
</dbReference>
<evidence type="ECO:0000313" key="3">
    <source>
        <dbReference type="EMBL" id="MBB6050797.1"/>
    </source>
</evidence>
<protein>
    <recommendedName>
        <fullName evidence="2">Ice-binding protein C-terminal domain-containing protein</fullName>
    </recommendedName>
</protein>
<dbReference type="NCBIfam" id="TIGR02595">
    <property type="entry name" value="PEP_CTERM"/>
    <property type="match status" value="1"/>
</dbReference>
<dbReference type="RefSeq" id="WP_184196409.1">
    <property type="nucleotide sequence ID" value="NZ_JACHGW010000002.1"/>
</dbReference>
<feature type="signal peptide" evidence="1">
    <location>
        <begin position="1"/>
        <end position="29"/>
    </location>
</feature>
<sequence length="249" mass="24735">MIAKRALGFSLLLTSALVLGLSSARRAQAQVALPPGTTTGIPVPIISAGAPPFGGSLIQELSSPIFGTNIVNTISGTVTSAVFRSPAGFLDFAYQFRFDPTTNVALDAISLSSFKNIAGLLIAQTSDDIDGAAGLPAEAAGGALQDFFAPATATGSYSSASRSNVNGDGINATFLTGVTGGETSYTFLVRTQATGFSIGGSASVQGGGISAFTPAQGALVPLAASAPEPGTLALIALGALALGVGRRRP</sequence>
<keyword evidence="1" id="KW-0732">Signal</keyword>
<feature type="domain" description="Ice-binding protein C-terminal" evidence="2">
    <location>
        <begin position="226"/>
        <end position="248"/>
    </location>
</feature>
<dbReference type="AlphaFoldDB" id="A0A7W9SQ53"/>
<name>A0A7W9SQ53_ARMRO</name>
<evidence type="ECO:0000313" key="4">
    <source>
        <dbReference type="Proteomes" id="UP000520814"/>
    </source>
</evidence>